<dbReference type="EMBL" id="FOCQ01000007">
    <property type="protein sequence ID" value="SEN20785.1"/>
    <property type="molecule type" value="Genomic_DNA"/>
</dbReference>
<accession>A0A1H8EMS7</accession>
<dbReference type="Proteomes" id="UP000199695">
    <property type="component" value="Unassembled WGS sequence"/>
</dbReference>
<protein>
    <submittedName>
        <fullName evidence="1">Uncharacterized protein</fullName>
    </submittedName>
</protein>
<sequence>MLTLRIEGPRSEVHAFIQDVKNNPQTRVIAQSMPYMEEVLEGQNVTSYCQLQYHSLEKMGKSMVVTLETKEGENLIFSLEYGKVIRVGNIFQITGKIVTFLPKISSR</sequence>
<reference evidence="1 2" key="1">
    <citation type="submission" date="2016-10" db="EMBL/GenBank/DDBJ databases">
        <authorList>
            <person name="de Groot N.N."/>
        </authorList>
    </citation>
    <scope>NUCLEOTIDE SEQUENCE [LARGE SCALE GENOMIC DNA]</scope>
    <source>
        <strain evidence="1 2">DSM 46701</strain>
    </source>
</reference>
<proteinExistence type="predicted"/>
<gene>
    <name evidence="1" type="ORF">SAMN05444955_10775</name>
</gene>
<name>A0A1H8EMS7_9BACL</name>
<dbReference type="RefSeq" id="WP_089967807.1">
    <property type="nucleotide sequence ID" value="NZ_FOCQ01000007.1"/>
</dbReference>
<dbReference type="OrthoDB" id="3004297at2"/>
<evidence type="ECO:0000313" key="1">
    <source>
        <dbReference type="EMBL" id="SEN20785.1"/>
    </source>
</evidence>
<dbReference type="AlphaFoldDB" id="A0A1H8EMS7"/>
<keyword evidence="2" id="KW-1185">Reference proteome</keyword>
<dbReference type="STRING" id="1173111.SAMN05444955_10775"/>
<organism evidence="1 2">
    <name type="scientific">Lihuaxuella thermophila</name>
    <dbReference type="NCBI Taxonomy" id="1173111"/>
    <lineage>
        <taxon>Bacteria</taxon>
        <taxon>Bacillati</taxon>
        <taxon>Bacillota</taxon>
        <taxon>Bacilli</taxon>
        <taxon>Bacillales</taxon>
        <taxon>Thermoactinomycetaceae</taxon>
        <taxon>Lihuaxuella</taxon>
    </lineage>
</organism>
<evidence type="ECO:0000313" key="2">
    <source>
        <dbReference type="Proteomes" id="UP000199695"/>
    </source>
</evidence>